<dbReference type="CTD" id="20318404"/>
<dbReference type="OrthoDB" id="247013at2759"/>
<dbReference type="EMBL" id="KL596686">
    <property type="protein sequence ID" value="KER29029.1"/>
    <property type="molecule type" value="Genomic_DNA"/>
</dbReference>
<dbReference type="GeneID" id="20318404"/>
<sequence>MIPELHVWTAAVERSACTLAVAPFQCLAAMLPEGSTRAGIMPGCPSLDRGGRIRTTDLPVSKFALHLLGPPRPLNNIGSCFLMLHCGRPQLSSCPDVSDLTVSQLPMNRTYTNKLRPHQPSRSAVSRVALLAAYSRVGKRKQFSSKTSLLSLSHTFTSNICASSGADSLRHFEINVQTSASCPSECFQSSHSETSGTTSCSCSHTEFAWNRLSYVSESIIQDVITAAAAGCGEFGIILSHQIEGYVLDYIRVDSRLYAVRLATSLKVSQVGY</sequence>
<protein>
    <submittedName>
        <fullName evidence="1">Uncharacterized protein</fullName>
    </submittedName>
</protein>
<proteinExistence type="predicted"/>
<evidence type="ECO:0000313" key="2">
    <source>
        <dbReference type="Proteomes" id="UP000054324"/>
    </source>
</evidence>
<dbReference type="STRING" id="6198.A0A075AGT0"/>
<organism evidence="1 2">
    <name type="scientific">Opisthorchis viverrini</name>
    <name type="common">Southeast Asian liver fluke</name>
    <dbReference type="NCBI Taxonomy" id="6198"/>
    <lineage>
        <taxon>Eukaryota</taxon>
        <taxon>Metazoa</taxon>
        <taxon>Spiralia</taxon>
        <taxon>Lophotrochozoa</taxon>
        <taxon>Platyhelminthes</taxon>
        <taxon>Trematoda</taxon>
        <taxon>Digenea</taxon>
        <taxon>Opisthorchiida</taxon>
        <taxon>Opisthorchiata</taxon>
        <taxon>Opisthorchiidae</taxon>
        <taxon>Opisthorchis</taxon>
    </lineage>
</organism>
<dbReference type="AlphaFoldDB" id="A0A075AGT0"/>
<dbReference type="KEGG" id="ovi:T265_04218"/>
<dbReference type="RefSeq" id="XP_009167175.1">
    <property type="nucleotide sequence ID" value="XM_009168911.1"/>
</dbReference>
<dbReference type="Proteomes" id="UP000054324">
    <property type="component" value="Unassembled WGS sequence"/>
</dbReference>
<reference evidence="1 2" key="1">
    <citation type="submission" date="2013-11" db="EMBL/GenBank/DDBJ databases">
        <title>Opisthorchis viverrini - life in the bile duct.</title>
        <authorList>
            <person name="Young N.D."/>
            <person name="Nagarajan N."/>
            <person name="Lin S.J."/>
            <person name="Korhonen P.K."/>
            <person name="Jex A.R."/>
            <person name="Hall R.S."/>
            <person name="Safavi-Hemami H."/>
            <person name="Kaewkong W."/>
            <person name="Bertrand D."/>
            <person name="Gao S."/>
            <person name="Seet Q."/>
            <person name="Wongkham S."/>
            <person name="Teh B.T."/>
            <person name="Wongkham C."/>
            <person name="Intapan P.M."/>
            <person name="Maleewong W."/>
            <person name="Yang X."/>
            <person name="Hu M."/>
            <person name="Wang Z."/>
            <person name="Hofmann A."/>
            <person name="Sternberg P.W."/>
            <person name="Tan P."/>
            <person name="Wang J."/>
            <person name="Gasser R.B."/>
        </authorList>
    </citation>
    <scope>NUCLEOTIDE SEQUENCE [LARGE SCALE GENOMIC DNA]</scope>
</reference>
<gene>
    <name evidence="1" type="ORF">T265_04218</name>
</gene>
<evidence type="ECO:0000313" key="1">
    <source>
        <dbReference type="EMBL" id="KER29029.1"/>
    </source>
</evidence>
<name>A0A075AGT0_OPIVI</name>
<accession>A0A075AGT0</accession>
<keyword evidence="2" id="KW-1185">Reference proteome</keyword>